<keyword evidence="4" id="KW-1185">Reference proteome</keyword>
<dbReference type="PANTHER" id="PTHR10963">
    <property type="entry name" value="GLYCOSYL HYDROLASE-RELATED"/>
    <property type="match status" value="1"/>
</dbReference>
<reference evidence="3" key="1">
    <citation type="submission" date="2020-11" db="EMBL/GenBank/DDBJ databases">
        <title>Novosphingobium aureum sp. nov., a marine bacterium isolated from sediment of a salt flat.</title>
        <authorList>
            <person name="Yoo Y."/>
            <person name="Kim J.-J."/>
        </authorList>
    </citation>
    <scope>NUCLEOTIDE SEQUENCE</scope>
    <source>
        <strain evidence="3">YJ-S2-02</strain>
    </source>
</reference>
<dbReference type="RefSeq" id="WP_197164952.1">
    <property type="nucleotide sequence ID" value="NZ_JADZGI010000002.1"/>
</dbReference>
<sequence length="323" mass="36343">MTSPAGKIRLHLLKAMAGICLLVPLGAVPQTTPAGARLDRSQLKLTFREEFDSPPSFHDRTIAPEGRWKTNFAFGSQDRKQRRYWETRTLVPNNELQYYADPWRDAHAFEWRDGMLTIAARPASAGEPALDHGLAYVSGLITSEKSFLQRYGYFEARVRMPVGKGLWPAFWLLPRFRVHKDPKLPQPPAEIDVFENIGKREELHPTLHYGTRQDKRHASVAVTVAPVDAFHVYGVLVSARDIVWYIDEHEVHREPNHDFHHPAYMLLNLAVGGDWPGAPDGTTPFPANMTIDWVRAHALAPGPLPAAEESMTAAIQPSPDGRE</sequence>
<dbReference type="PANTHER" id="PTHR10963:SF55">
    <property type="entry name" value="GLYCOSIDE HYDROLASE FAMILY 16 PROTEIN"/>
    <property type="match status" value="1"/>
</dbReference>
<dbReference type="Pfam" id="PF00722">
    <property type="entry name" value="Glyco_hydro_16"/>
    <property type="match status" value="1"/>
</dbReference>
<accession>A0A931MM23</accession>
<evidence type="ECO:0000259" key="2">
    <source>
        <dbReference type="PROSITE" id="PS51762"/>
    </source>
</evidence>
<dbReference type="InterPro" id="IPR000757">
    <property type="entry name" value="Beta-glucanase-like"/>
</dbReference>
<dbReference type="CDD" id="cd08023">
    <property type="entry name" value="GH16_laminarinase_like"/>
    <property type="match status" value="1"/>
</dbReference>
<gene>
    <name evidence="3" type="ORF">I5E68_13540</name>
</gene>
<dbReference type="SUPFAM" id="SSF49899">
    <property type="entry name" value="Concanavalin A-like lectins/glucanases"/>
    <property type="match status" value="1"/>
</dbReference>
<dbReference type="PROSITE" id="PS51762">
    <property type="entry name" value="GH16_2"/>
    <property type="match status" value="1"/>
</dbReference>
<dbReference type="Gene3D" id="2.60.120.200">
    <property type="match status" value="1"/>
</dbReference>
<comment type="caution">
    <text evidence="3">The sequence shown here is derived from an EMBL/GenBank/DDBJ whole genome shotgun (WGS) entry which is preliminary data.</text>
</comment>
<organism evidence="3 4">
    <name type="scientific">Novosphingobium aureum</name>
    <dbReference type="NCBI Taxonomy" id="2792964"/>
    <lineage>
        <taxon>Bacteria</taxon>
        <taxon>Pseudomonadati</taxon>
        <taxon>Pseudomonadota</taxon>
        <taxon>Alphaproteobacteria</taxon>
        <taxon>Sphingomonadales</taxon>
        <taxon>Sphingomonadaceae</taxon>
        <taxon>Novosphingobium</taxon>
    </lineage>
</organism>
<proteinExistence type="inferred from homology"/>
<comment type="similarity">
    <text evidence="1">Belongs to the glycosyl hydrolase 16 family.</text>
</comment>
<name>A0A931MM23_9SPHN</name>
<dbReference type="GO" id="GO:0004553">
    <property type="term" value="F:hydrolase activity, hydrolyzing O-glycosyl compounds"/>
    <property type="evidence" value="ECO:0007669"/>
    <property type="project" value="InterPro"/>
</dbReference>
<dbReference type="EMBL" id="JADZGI010000002">
    <property type="protein sequence ID" value="MBH0113965.1"/>
    <property type="molecule type" value="Genomic_DNA"/>
</dbReference>
<feature type="domain" description="GH16" evidence="2">
    <location>
        <begin position="38"/>
        <end position="302"/>
    </location>
</feature>
<dbReference type="Proteomes" id="UP000617634">
    <property type="component" value="Unassembled WGS sequence"/>
</dbReference>
<dbReference type="InterPro" id="IPR050546">
    <property type="entry name" value="Glycosyl_Hydrlase_16"/>
</dbReference>
<dbReference type="InterPro" id="IPR013320">
    <property type="entry name" value="ConA-like_dom_sf"/>
</dbReference>
<keyword evidence="3" id="KW-0378">Hydrolase</keyword>
<evidence type="ECO:0000256" key="1">
    <source>
        <dbReference type="ARBA" id="ARBA00006865"/>
    </source>
</evidence>
<evidence type="ECO:0000313" key="3">
    <source>
        <dbReference type="EMBL" id="MBH0113965.1"/>
    </source>
</evidence>
<protein>
    <submittedName>
        <fullName evidence="3">Glycoside hydrolase family 16 protein</fullName>
    </submittedName>
</protein>
<evidence type="ECO:0000313" key="4">
    <source>
        <dbReference type="Proteomes" id="UP000617634"/>
    </source>
</evidence>
<dbReference type="AlphaFoldDB" id="A0A931MM23"/>
<dbReference type="GO" id="GO:0005975">
    <property type="term" value="P:carbohydrate metabolic process"/>
    <property type="evidence" value="ECO:0007669"/>
    <property type="project" value="InterPro"/>
</dbReference>